<dbReference type="EMBL" id="JACHJV010000001">
    <property type="protein sequence ID" value="MBB4921368.1"/>
    <property type="molecule type" value="Genomic_DNA"/>
</dbReference>
<sequence length="30" mass="3596">MKMYEALGYRELGDKTPAWEGAPVYRYMIR</sequence>
<reference evidence="1 2" key="1">
    <citation type="submission" date="2020-08" db="EMBL/GenBank/DDBJ databases">
        <title>Sequencing the genomes of 1000 actinobacteria strains.</title>
        <authorList>
            <person name="Klenk H.-P."/>
        </authorList>
    </citation>
    <scope>NUCLEOTIDE SEQUENCE [LARGE SCALE GENOMIC DNA]</scope>
    <source>
        <strain evidence="1 2">DSM 41654</strain>
    </source>
</reference>
<name>A0A7W7QXI3_KITKI</name>
<gene>
    <name evidence="1" type="ORF">FHR34_000361</name>
</gene>
<protein>
    <recommendedName>
        <fullName evidence="3">Acetyltransferase</fullName>
    </recommendedName>
</protein>
<evidence type="ECO:0000313" key="1">
    <source>
        <dbReference type="EMBL" id="MBB4921368.1"/>
    </source>
</evidence>
<dbReference type="Proteomes" id="UP000540506">
    <property type="component" value="Unassembled WGS sequence"/>
</dbReference>
<evidence type="ECO:0000313" key="2">
    <source>
        <dbReference type="Proteomes" id="UP000540506"/>
    </source>
</evidence>
<organism evidence="1 2">
    <name type="scientific">Kitasatospora kifunensis</name>
    <name type="common">Streptomyces kifunensis</name>
    <dbReference type="NCBI Taxonomy" id="58351"/>
    <lineage>
        <taxon>Bacteria</taxon>
        <taxon>Bacillati</taxon>
        <taxon>Actinomycetota</taxon>
        <taxon>Actinomycetes</taxon>
        <taxon>Kitasatosporales</taxon>
        <taxon>Streptomycetaceae</taxon>
        <taxon>Kitasatospora</taxon>
    </lineage>
</organism>
<accession>A0A7W7QXI3</accession>
<keyword evidence="2" id="KW-1185">Reference proteome</keyword>
<comment type="caution">
    <text evidence="1">The sequence shown here is derived from an EMBL/GenBank/DDBJ whole genome shotgun (WGS) entry which is preliminary data.</text>
</comment>
<dbReference type="AlphaFoldDB" id="A0A7W7QXI3"/>
<proteinExistence type="predicted"/>
<evidence type="ECO:0008006" key="3">
    <source>
        <dbReference type="Google" id="ProtNLM"/>
    </source>
</evidence>